<dbReference type="InterPro" id="IPR039425">
    <property type="entry name" value="RNA_pol_sigma-70-like"/>
</dbReference>
<dbReference type="SUPFAM" id="SSF88946">
    <property type="entry name" value="Sigma2 domain of RNA polymerase sigma factors"/>
    <property type="match status" value="1"/>
</dbReference>
<dbReference type="InterPro" id="IPR014284">
    <property type="entry name" value="RNA_pol_sigma-70_dom"/>
</dbReference>
<organism evidence="5 6">
    <name type="scientific">Leeuwenhoekiella aestuarii</name>
    <dbReference type="NCBI Taxonomy" id="2249426"/>
    <lineage>
        <taxon>Bacteria</taxon>
        <taxon>Pseudomonadati</taxon>
        <taxon>Bacteroidota</taxon>
        <taxon>Flavobacteriia</taxon>
        <taxon>Flavobacteriales</taxon>
        <taxon>Flavobacteriaceae</taxon>
        <taxon>Leeuwenhoekiella</taxon>
    </lineage>
</organism>
<reference evidence="5 6" key="1">
    <citation type="submission" date="2018-07" db="EMBL/GenBank/DDBJ databases">
        <title>Leeuwenhoekiella genomics.</title>
        <authorList>
            <person name="Tahon G."/>
            <person name="Willems A."/>
        </authorList>
    </citation>
    <scope>NUCLEOTIDE SEQUENCE [LARGE SCALE GENOMIC DNA]</scope>
    <source>
        <strain evidence="5 6">R-50232</strain>
    </source>
</reference>
<name>A0A4Q0P0S1_9FLAO</name>
<dbReference type="InterPro" id="IPR007627">
    <property type="entry name" value="RNA_pol_sigma70_r2"/>
</dbReference>
<evidence type="ECO:0000256" key="1">
    <source>
        <dbReference type="ARBA" id="ARBA00023015"/>
    </source>
</evidence>
<dbReference type="RefSeq" id="WP_128759939.1">
    <property type="nucleotide sequence ID" value="NZ_QOVI01000001.1"/>
</dbReference>
<dbReference type="InterPro" id="IPR013325">
    <property type="entry name" value="RNA_pol_sigma_r2"/>
</dbReference>
<dbReference type="GO" id="GO:0006352">
    <property type="term" value="P:DNA-templated transcription initiation"/>
    <property type="evidence" value="ECO:0007669"/>
    <property type="project" value="InterPro"/>
</dbReference>
<dbReference type="GO" id="GO:0016987">
    <property type="term" value="F:sigma factor activity"/>
    <property type="evidence" value="ECO:0007669"/>
    <property type="project" value="UniProtKB-KW"/>
</dbReference>
<dbReference type="OrthoDB" id="759001at2"/>
<keyword evidence="6" id="KW-1185">Reference proteome</keyword>
<evidence type="ECO:0000256" key="3">
    <source>
        <dbReference type="ARBA" id="ARBA00023163"/>
    </source>
</evidence>
<evidence type="ECO:0000313" key="6">
    <source>
        <dbReference type="Proteomes" id="UP000289821"/>
    </source>
</evidence>
<feature type="domain" description="RNA polymerase sigma-70 region 2" evidence="4">
    <location>
        <begin position="24"/>
        <end position="88"/>
    </location>
</feature>
<accession>A0A4Q0P0S1</accession>
<keyword evidence="2" id="KW-0731">Sigma factor</keyword>
<dbReference type="NCBIfam" id="TIGR02937">
    <property type="entry name" value="sigma70-ECF"/>
    <property type="match status" value="1"/>
</dbReference>
<keyword evidence="3" id="KW-0804">Transcription</keyword>
<keyword evidence="1" id="KW-0805">Transcription regulation</keyword>
<evidence type="ECO:0000259" key="4">
    <source>
        <dbReference type="Pfam" id="PF04542"/>
    </source>
</evidence>
<dbReference type="PANTHER" id="PTHR43133:SF46">
    <property type="entry name" value="RNA POLYMERASE SIGMA-70 FACTOR ECF SUBFAMILY"/>
    <property type="match status" value="1"/>
</dbReference>
<protein>
    <submittedName>
        <fullName evidence="5">RNA polymerase sigma factor (Sigma-70 family)</fullName>
    </submittedName>
</protein>
<evidence type="ECO:0000256" key="2">
    <source>
        <dbReference type="ARBA" id="ARBA00023082"/>
    </source>
</evidence>
<sequence>MKRFQLDTHYDAFKKGCPHAFEAIYRQYHRSVYWMGRSILKDVYAVENILQDTFLILWEKRDRIQSPEHLHAFLHFVMKSECIYQYSKPRNAFQRNLSRLDYFENYQDYLGGYEGNEEAAHLQRQEADQQALDQIQKVLPLLGSERKLLVELCLKYGFQYKAIAQAMGTSTAKTSIEVKGAIEDIKNIITNGSTLEAEATPIRALKAPGNMTREQEKVLQLRTEKRYSFAAISKELNLSLKEVHQEFMAAYKRVQLKHDQQQSA</sequence>
<gene>
    <name evidence="5" type="ORF">DSM04_101581</name>
</gene>
<dbReference type="AlphaFoldDB" id="A0A4Q0P0S1"/>
<proteinExistence type="predicted"/>
<evidence type="ECO:0000313" key="5">
    <source>
        <dbReference type="EMBL" id="RXG18388.1"/>
    </source>
</evidence>
<dbReference type="EMBL" id="QOVI01000001">
    <property type="protein sequence ID" value="RXG18388.1"/>
    <property type="molecule type" value="Genomic_DNA"/>
</dbReference>
<dbReference type="Pfam" id="PF04542">
    <property type="entry name" value="Sigma70_r2"/>
    <property type="match status" value="1"/>
</dbReference>
<dbReference type="Proteomes" id="UP000289821">
    <property type="component" value="Unassembled WGS sequence"/>
</dbReference>
<comment type="caution">
    <text evidence="5">The sequence shown here is derived from an EMBL/GenBank/DDBJ whole genome shotgun (WGS) entry which is preliminary data.</text>
</comment>
<dbReference type="PANTHER" id="PTHR43133">
    <property type="entry name" value="RNA POLYMERASE ECF-TYPE SIGMA FACTO"/>
    <property type="match status" value="1"/>
</dbReference>
<dbReference type="Gene3D" id="1.10.1740.10">
    <property type="match status" value="1"/>
</dbReference>